<gene>
    <name evidence="3" type="ORF">DSM5745_10178</name>
</gene>
<evidence type="ECO:0000256" key="1">
    <source>
        <dbReference type="SAM" id="Coils"/>
    </source>
</evidence>
<keyword evidence="1" id="KW-0175">Coiled coil</keyword>
<sequence length="360" mass="38601">MVGMNISVSAGLYTFSNLGPVTTTFTPPPACTASNQLALGSLDTRTGIYVYLSSQCTATVDFEDCTPTTTSEPTTTGEPVYGGGTDWIEYDGYGVYYSPGLYCPKGWKTIGMAARDASSVLTSSGFLVPTTTSTSTSTSTRTATPTPYSDYDYDYDYDEDYDYDSYTTQDPASVLMSALEPKQTMALCCPEHMTADHDGACYSIAETYTPTTGCEISTTYDYEYGRTVSTYTRTYTYSDDEGSETDVITNVGTFKMPTATATHVRTVTTTFDPEDRGYYTGMYYAPIITILHHESDLDKAAEETESAEAEAEAAAEASESPSNAAGRLGGNSRSAWEGVGAVMGIWAVAGVLGGVLVLPW</sequence>
<dbReference type="AlphaFoldDB" id="A0A3D8QMQ9"/>
<comment type="caution">
    <text evidence="3">The sequence shown here is derived from an EMBL/GenBank/DDBJ whole genome shotgun (WGS) entry which is preliminary data.</text>
</comment>
<dbReference type="EMBL" id="PVWQ01000015">
    <property type="protein sequence ID" value="RDW63067.1"/>
    <property type="molecule type" value="Genomic_DNA"/>
</dbReference>
<dbReference type="GeneID" id="38120548"/>
<feature type="coiled-coil region" evidence="1">
    <location>
        <begin position="290"/>
        <end position="317"/>
    </location>
</feature>
<proteinExistence type="predicted"/>
<name>A0A3D8QMQ9_9EURO</name>
<accession>A0A3D8QMQ9</accession>
<reference evidence="3 4" key="1">
    <citation type="journal article" date="2018" name="IMA Fungus">
        <title>IMA Genome-F 9: Draft genome sequence of Annulohypoxylon stygium, Aspergillus mulundensis, Berkeleyomyces basicola (syn. Thielaviopsis basicola), Ceratocystis smalleyi, two Cercospora beticola strains, Coleophoma cylindrospora, Fusarium fracticaudum, Phialophora cf. hyalina, and Morchella septimelata.</title>
        <authorList>
            <person name="Wingfield B.D."/>
            <person name="Bills G.F."/>
            <person name="Dong Y."/>
            <person name="Huang W."/>
            <person name="Nel W.J."/>
            <person name="Swalarsk-Parry B.S."/>
            <person name="Vaghefi N."/>
            <person name="Wilken P.M."/>
            <person name="An Z."/>
            <person name="de Beer Z.W."/>
            <person name="De Vos L."/>
            <person name="Chen L."/>
            <person name="Duong T.A."/>
            <person name="Gao Y."/>
            <person name="Hammerbacher A."/>
            <person name="Kikkert J.R."/>
            <person name="Li Y."/>
            <person name="Li H."/>
            <person name="Li K."/>
            <person name="Li Q."/>
            <person name="Liu X."/>
            <person name="Ma X."/>
            <person name="Naidoo K."/>
            <person name="Pethybridge S.J."/>
            <person name="Sun J."/>
            <person name="Steenkamp E.T."/>
            <person name="van der Nest M.A."/>
            <person name="van Wyk S."/>
            <person name="Wingfield M.J."/>
            <person name="Xiong C."/>
            <person name="Yue Q."/>
            <person name="Zhang X."/>
        </authorList>
    </citation>
    <scope>NUCLEOTIDE SEQUENCE [LARGE SCALE GENOMIC DNA]</scope>
    <source>
        <strain evidence="3 4">DSM 5745</strain>
    </source>
</reference>
<evidence type="ECO:0000313" key="4">
    <source>
        <dbReference type="Proteomes" id="UP000256690"/>
    </source>
</evidence>
<dbReference type="OrthoDB" id="5429716at2759"/>
<dbReference type="Proteomes" id="UP000256690">
    <property type="component" value="Unassembled WGS sequence"/>
</dbReference>
<dbReference type="RefSeq" id="XP_026599256.1">
    <property type="nucleotide sequence ID" value="XM_026752194.1"/>
</dbReference>
<keyword evidence="4" id="KW-1185">Reference proteome</keyword>
<protein>
    <submittedName>
        <fullName evidence="3">Uncharacterized protein</fullName>
    </submittedName>
</protein>
<feature type="transmembrane region" description="Helical" evidence="2">
    <location>
        <begin position="338"/>
        <end position="358"/>
    </location>
</feature>
<keyword evidence="2" id="KW-0472">Membrane</keyword>
<keyword evidence="2" id="KW-0812">Transmembrane</keyword>
<evidence type="ECO:0000313" key="3">
    <source>
        <dbReference type="EMBL" id="RDW63067.1"/>
    </source>
</evidence>
<evidence type="ECO:0000256" key="2">
    <source>
        <dbReference type="SAM" id="Phobius"/>
    </source>
</evidence>
<keyword evidence="2" id="KW-1133">Transmembrane helix</keyword>
<organism evidence="3 4">
    <name type="scientific">Aspergillus mulundensis</name>
    <dbReference type="NCBI Taxonomy" id="1810919"/>
    <lineage>
        <taxon>Eukaryota</taxon>
        <taxon>Fungi</taxon>
        <taxon>Dikarya</taxon>
        <taxon>Ascomycota</taxon>
        <taxon>Pezizomycotina</taxon>
        <taxon>Eurotiomycetes</taxon>
        <taxon>Eurotiomycetidae</taxon>
        <taxon>Eurotiales</taxon>
        <taxon>Aspergillaceae</taxon>
        <taxon>Aspergillus</taxon>
        <taxon>Aspergillus subgen. Nidulantes</taxon>
    </lineage>
</organism>